<accession>A0A844ZGI6</accession>
<reference evidence="2 3" key="1">
    <citation type="submission" date="2019-12" db="EMBL/GenBank/DDBJ databases">
        <title>Genomic-based taxomic classification of the family Erythrobacteraceae.</title>
        <authorList>
            <person name="Xu L."/>
        </authorList>
    </citation>
    <scope>NUCLEOTIDE SEQUENCE [LARGE SCALE GENOMIC DNA]</scope>
    <source>
        <strain evidence="2 3">MCCC 1A09962</strain>
    </source>
</reference>
<feature type="transmembrane region" description="Helical" evidence="1">
    <location>
        <begin position="42"/>
        <end position="59"/>
    </location>
</feature>
<protein>
    <submittedName>
        <fullName evidence="2">Uncharacterized protein</fullName>
    </submittedName>
</protein>
<dbReference type="EMBL" id="WTYW01000004">
    <property type="protein sequence ID" value="MXO86878.1"/>
    <property type="molecule type" value="Genomic_DNA"/>
</dbReference>
<evidence type="ECO:0000313" key="2">
    <source>
        <dbReference type="EMBL" id="MXO86878.1"/>
    </source>
</evidence>
<evidence type="ECO:0000313" key="3">
    <source>
        <dbReference type="Proteomes" id="UP000433104"/>
    </source>
</evidence>
<sequence>MSVAIIALFLLGIGNFAILKAFLASGHPALRHVPRFLRDNGGRGSLILEFILLVSAMVLTSEGHGAAGIAYGIYAMLNGATFIFVVWNDG</sequence>
<keyword evidence="1" id="KW-1133">Transmembrane helix</keyword>
<proteinExistence type="predicted"/>
<dbReference type="RefSeq" id="WP_160684710.1">
    <property type="nucleotide sequence ID" value="NZ_WTYW01000004.1"/>
</dbReference>
<name>A0A844ZGI6_9SPHN</name>
<feature type="transmembrane region" description="Helical" evidence="1">
    <location>
        <begin position="66"/>
        <end position="87"/>
    </location>
</feature>
<dbReference type="Proteomes" id="UP000433104">
    <property type="component" value="Unassembled WGS sequence"/>
</dbReference>
<comment type="caution">
    <text evidence="2">The sequence shown here is derived from an EMBL/GenBank/DDBJ whole genome shotgun (WGS) entry which is preliminary data.</text>
</comment>
<keyword evidence="3" id="KW-1185">Reference proteome</keyword>
<organism evidence="2 3">
    <name type="scientific">Parapontixanthobacter aurantiacus</name>
    <dbReference type="NCBI Taxonomy" id="1463599"/>
    <lineage>
        <taxon>Bacteria</taxon>
        <taxon>Pseudomonadati</taxon>
        <taxon>Pseudomonadota</taxon>
        <taxon>Alphaproteobacteria</taxon>
        <taxon>Sphingomonadales</taxon>
        <taxon>Erythrobacteraceae</taxon>
        <taxon>Parapontixanthobacter</taxon>
    </lineage>
</organism>
<keyword evidence="1" id="KW-0812">Transmembrane</keyword>
<dbReference type="OrthoDB" id="7391761at2"/>
<keyword evidence="1" id="KW-0472">Membrane</keyword>
<evidence type="ECO:0000256" key="1">
    <source>
        <dbReference type="SAM" id="Phobius"/>
    </source>
</evidence>
<gene>
    <name evidence="2" type="ORF">GRI38_12655</name>
</gene>
<dbReference type="AlphaFoldDB" id="A0A844ZGI6"/>